<dbReference type="RefSeq" id="WP_378297403.1">
    <property type="nucleotide sequence ID" value="NZ_JBHTJA010000010.1"/>
</dbReference>
<keyword evidence="3" id="KW-1185">Reference proteome</keyword>
<evidence type="ECO:0000313" key="3">
    <source>
        <dbReference type="Proteomes" id="UP001596972"/>
    </source>
</evidence>
<accession>A0ABW3EPB1</accession>
<reference evidence="3" key="1">
    <citation type="journal article" date="2019" name="Int. J. Syst. Evol. Microbiol.">
        <title>The Global Catalogue of Microorganisms (GCM) 10K type strain sequencing project: providing services to taxonomists for standard genome sequencing and annotation.</title>
        <authorList>
            <consortium name="The Broad Institute Genomics Platform"/>
            <consortium name="The Broad Institute Genome Sequencing Center for Infectious Disease"/>
            <person name="Wu L."/>
            <person name="Ma J."/>
        </authorList>
    </citation>
    <scope>NUCLEOTIDE SEQUENCE [LARGE SCALE GENOMIC DNA]</scope>
    <source>
        <strain evidence="3">JCM 31202</strain>
    </source>
</reference>
<evidence type="ECO:0000313" key="2">
    <source>
        <dbReference type="EMBL" id="MFD0900404.1"/>
    </source>
</evidence>
<gene>
    <name evidence="2" type="ORF">ACFQ11_08375</name>
</gene>
<dbReference type="Gene3D" id="3.10.450.50">
    <property type="match status" value="1"/>
</dbReference>
<dbReference type="Proteomes" id="UP001596972">
    <property type="component" value="Unassembled WGS sequence"/>
</dbReference>
<evidence type="ECO:0000259" key="1">
    <source>
        <dbReference type="Pfam" id="PF14534"/>
    </source>
</evidence>
<dbReference type="NCBIfam" id="TIGR02246">
    <property type="entry name" value="SgcJ/EcaC family oxidoreductase"/>
    <property type="match status" value="1"/>
</dbReference>
<dbReference type="InterPro" id="IPR027843">
    <property type="entry name" value="DUF4440"/>
</dbReference>
<organism evidence="2 3">
    <name type="scientific">Actinomadura sediminis</name>
    <dbReference type="NCBI Taxonomy" id="1038904"/>
    <lineage>
        <taxon>Bacteria</taxon>
        <taxon>Bacillati</taxon>
        <taxon>Actinomycetota</taxon>
        <taxon>Actinomycetes</taxon>
        <taxon>Streptosporangiales</taxon>
        <taxon>Thermomonosporaceae</taxon>
        <taxon>Actinomadura</taxon>
    </lineage>
</organism>
<dbReference type="SUPFAM" id="SSF54427">
    <property type="entry name" value="NTF2-like"/>
    <property type="match status" value="1"/>
</dbReference>
<dbReference type="EMBL" id="JBHTJA010000010">
    <property type="protein sequence ID" value="MFD0900404.1"/>
    <property type="molecule type" value="Genomic_DNA"/>
</dbReference>
<protein>
    <submittedName>
        <fullName evidence="2">SgcJ/EcaC family oxidoreductase</fullName>
    </submittedName>
</protein>
<comment type="caution">
    <text evidence="2">The sequence shown here is derived from an EMBL/GenBank/DDBJ whole genome shotgun (WGS) entry which is preliminary data.</text>
</comment>
<dbReference type="InterPro" id="IPR032710">
    <property type="entry name" value="NTF2-like_dom_sf"/>
</dbReference>
<sequence>MSMEIFGASPDGQADIDAIVALVAAVEHAQQNELPEAFMELFSRRDPVWTTAHGMRLSGWETISEFTHKVLPGAMKDSTASYEVVRILFVRPDVAAVNVHQRPIDRDGRALPGVPEGRPLYVLAKQDGEWKIAAAQNTQVKGD</sequence>
<proteinExistence type="predicted"/>
<dbReference type="Pfam" id="PF14534">
    <property type="entry name" value="DUF4440"/>
    <property type="match status" value="1"/>
</dbReference>
<name>A0ABW3EPB1_9ACTN</name>
<dbReference type="InterPro" id="IPR011944">
    <property type="entry name" value="Steroid_delta5-4_isomerase"/>
</dbReference>
<feature type="domain" description="DUF4440" evidence="1">
    <location>
        <begin position="19"/>
        <end position="132"/>
    </location>
</feature>